<dbReference type="Proteomes" id="UP000030751">
    <property type="component" value="Unassembled WGS sequence"/>
</dbReference>
<proteinExistence type="predicted"/>
<dbReference type="AlphaFoldDB" id="W9N8F1"/>
<name>W9N8F1_FUSOX</name>
<sequence>MPSSAALGQVETPAEGSTASPATMKPPTLGSTTRDPRCFTYHPWMRSAMDSSGAYSMAQARLAKTVIIV</sequence>
<dbReference type="HOGENOM" id="CLU_2776009_0_0_1"/>
<protein>
    <submittedName>
        <fullName evidence="2">Uncharacterized protein</fullName>
    </submittedName>
</protein>
<gene>
    <name evidence="2" type="ORF">FOVG_19539</name>
</gene>
<dbReference type="EMBL" id="JH651175">
    <property type="protein sequence ID" value="EXA28894.1"/>
    <property type="molecule type" value="Genomic_DNA"/>
</dbReference>
<evidence type="ECO:0000313" key="2">
    <source>
        <dbReference type="EMBL" id="EXA28894.1"/>
    </source>
</evidence>
<organism evidence="2">
    <name type="scientific">Fusarium oxysporum f. sp. pisi HDV247</name>
    <dbReference type="NCBI Taxonomy" id="1080344"/>
    <lineage>
        <taxon>Eukaryota</taxon>
        <taxon>Fungi</taxon>
        <taxon>Dikarya</taxon>
        <taxon>Ascomycota</taxon>
        <taxon>Pezizomycotina</taxon>
        <taxon>Sordariomycetes</taxon>
        <taxon>Hypocreomycetidae</taxon>
        <taxon>Hypocreales</taxon>
        <taxon>Nectriaceae</taxon>
        <taxon>Fusarium</taxon>
        <taxon>Fusarium oxysporum species complex</taxon>
    </lineage>
</organism>
<reference evidence="2" key="2">
    <citation type="submission" date="2012-05" db="EMBL/GenBank/DDBJ databases">
        <title>Annotation of the Genome Sequence of Fusarium oxysporum HDV247.</title>
        <authorList>
            <consortium name="The Broad Institute Genomics Platform"/>
            <person name="Ma L.-J."/>
            <person name="Corby-Kistler H."/>
            <person name="Broz K."/>
            <person name="Gale L.R."/>
            <person name="Jonkers W."/>
            <person name="O'Donnell K."/>
            <person name="Ploetz R."/>
            <person name="Steinberg C."/>
            <person name="Schwartz D.C."/>
            <person name="VanEtten H."/>
            <person name="Zhou S."/>
            <person name="Young S.K."/>
            <person name="Zeng Q."/>
            <person name="Gargeya S."/>
            <person name="Fitzgerald M."/>
            <person name="Abouelleil A."/>
            <person name="Alvarado L."/>
            <person name="Chapman S.B."/>
            <person name="Gainer-Dewar J."/>
            <person name="Goldberg J."/>
            <person name="Griggs A."/>
            <person name="Gujja S."/>
            <person name="Hansen M."/>
            <person name="Howarth C."/>
            <person name="Imamovic A."/>
            <person name="Ireland A."/>
            <person name="Larimer J."/>
            <person name="McCowan C."/>
            <person name="Murphy C."/>
            <person name="Pearson M."/>
            <person name="Poon T.W."/>
            <person name="Priest M."/>
            <person name="Roberts A."/>
            <person name="Saif S."/>
            <person name="Shea T."/>
            <person name="Sykes S."/>
            <person name="Wortman J."/>
            <person name="Nusbaum C."/>
            <person name="Birren B."/>
        </authorList>
    </citation>
    <scope>NUCLEOTIDE SEQUENCE</scope>
    <source>
        <strain evidence="2">HDV247</strain>
    </source>
</reference>
<feature type="region of interest" description="Disordered" evidence="1">
    <location>
        <begin position="1"/>
        <end position="36"/>
    </location>
</feature>
<accession>W9N8F1</accession>
<reference evidence="2" key="1">
    <citation type="submission" date="2011-10" db="EMBL/GenBank/DDBJ databases">
        <title>The Genome Sequence of Fusarium oxysporum HDV247.</title>
        <authorList>
            <consortium name="The Broad Institute Genome Sequencing Platform"/>
            <person name="Ma L.-J."/>
            <person name="Gale L.R."/>
            <person name="Schwartz D.C."/>
            <person name="Zhou S."/>
            <person name="Corby-Kistler H."/>
            <person name="Young S.K."/>
            <person name="Zeng Q."/>
            <person name="Gargeya S."/>
            <person name="Fitzgerald M."/>
            <person name="Haas B."/>
            <person name="Abouelleil A."/>
            <person name="Alvarado L."/>
            <person name="Arachchi H.M."/>
            <person name="Berlin A."/>
            <person name="Brown A."/>
            <person name="Chapman S.B."/>
            <person name="Chen Z."/>
            <person name="Dunbar C."/>
            <person name="Freedman E."/>
            <person name="Gearin G."/>
            <person name="Goldberg J."/>
            <person name="Griggs A."/>
            <person name="Gujja S."/>
            <person name="Heiman D."/>
            <person name="Howarth C."/>
            <person name="Larson L."/>
            <person name="Lui A."/>
            <person name="MacDonald P.J.P."/>
            <person name="Montmayeur A."/>
            <person name="Murphy C."/>
            <person name="Neiman D."/>
            <person name="Pearson M."/>
            <person name="Priest M."/>
            <person name="Roberts A."/>
            <person name="Saif S."/>
            <person name="Shea T."/>
            <person name="Shenoy N."/>
            <person name="Sisk P."/>
            <person name="Stolte C."/>
            <person name="Sykes S."/>
            <person name="Wortman J."/>
            <person name="Nusbaum C."/>
            <person name="Birren B."/>
        </authorList>
    </citation>
    <scope>NUCLEOTIDE SEQUENCE [LARGE SCALE GENOMIC DNA]</scope>
    <source>
        <strain evidence="2">HDV247</strain>
    </source>
</reference>
<evidence type="ECO:0000256" key="1">
    <source>
        <dbReference type="SAM" id="MobiDB-lite"/>
    </source>
</evidence>